<evidence type="ECO:0000313" key="5">
    <source>
        <dbReference type="EMBL" id="MFC4157860.1"/>
    </source>
</evidence>
<dbReference type="SUPFAM" id="SSF51261">
    <property type="entry name" value="Duplicated hybrid motif"/>
    <property type="match status" value="1"/>
</dbReference>
<evidence type="ECO:0000256" key="1">
    <source>
        <dbReference type="SAM" id="Coils"/>
    </source>
</evidence>
<keyword evidence="3" id="KW-0732">Signal</keyword>
<feature type="domain" description="M23ase beta-sheet core" evidence="4">
    <location>
        <begin position="342"/>
        <end position="435"/>
    </location>
</feature>
<proteinExistence type="predicted"/>
<evidence type="ECO:0000256" key="2">
    <source>
        <dbReference type="SAM" id="MobiDB-lite"/>
    </source>
</evidence>
<reference evidence="6" key="1">
    <citation type="journal article" date="2019" name="Int. J. Syst. Evol. Microbiol.">
        <title>The Global Catalogue of Microorganisms (GCM) 10K type strain sequencing project: providing services to taxonomists for standard genome sequencing and annotation.</title>
        <authorList>
            <consortium name="The Broad Institute Genomics Platform"/>
            <consortium name="The Broad Institute Genome Sequencing Center for Infectious Disease"/>
            <person name="Wu L."/>
            <person name="Ma J."/>
        </authorList>
    </citation>
    <scope>NUCLEOTIDE SEQUENCE [LARGE SCALE GENOMIC DNA]</scope>
    <source>
        <strain evidence="6">LMG 29894</strain>
    </source>
</reference>
<dbReference type="EMBL" id="JBHSBU010000001">
    <property type="protein sequence ID" value="MFC4157860.1"/>
    <property type="molecule type" value="Genomic_DNA"/>
</dbReference>
<evidence type="ECO:0000256" key="3">
    <source>
        <dbReference type="SAM" id="SignalP"/>
    </source>
</evidence>
<dbReference type="InterPro" id="IPR011055">
    <property type="entry name" value="Dup_hybrid_motif"/>
</dbReference>
<evidence type="ECO:0000313" key="6">
    <source>
        <dbReference type="Proteomes" id="UP001595791"/>
    </source>
</evidence>
<feature type="signal peptide" evidence="3">
    <location>
        <begin position="1"/>
        <end position="18"/>
    </location>
</feature>
<dbReference type="Pfam" id="PF01551">
    <property type="entry name" value="Peptidase_M23"/>
    <property type="match status" value="1"/>
</dbReference>
<dbReference type="Gene3D" id="6.10.250.3150">
    <property type="match status" value="1"/>
</dbReference>
<name>A0ABV8MKP4_9NEIS</name>
<dbReference type="InterPro" id="IPR016047">
    <property type="entry name" value="M23ase_b-sheet_dom"/>
</dbReference>
<dbReference type="CDD" id="cd12797">
    <property type="entry name" value="M23_peptidase"/>
    <property type="match status" value="1"/>
</dbReference>
<dbReference type="RefSeq" id="WP_378159947.1">
    <property type="nucleotide sequence ID" value="NZ_JBHSBU010000001.1"/>
</dbReference>
<protein>
    <submittedName>
        <fullName evidence="5">Peptidoglycan DD-metalloendopeptidase family protein</fullName>
    </submittedName>
</protein>
<dbReference type="Proteomes" id="UP001595791">
    <property type="component" value="Unassembled WGS sequence"/>
</dbReference>
<feature type="compositionally biased region" description="Low complexity" evidence="2">
    <location>
        <begin position="280"/>
        <end position="303"/>
    </location>
</feature>
<gene>
    <name evidence="5" type="ORF">ACFOW7_00685</name>
</gene>
<sequence>MKLLRAVAAWLWLGAVLAAEPEQPAQDLQDLRHKIEALKQELQANEATRHEAADALKDSERAISDANRLLEQLDRDQAQARTDRAQTEKRIATLRDRLAGSRAQLRTLLRARYRHGDQQMLQILLNRQEPGQLARDLHYFRYIAAAQNDVRQQLVKQVGELDSLAARLKAKEQELDQLTAEKKRQRDLLQAEQNQRQRVLSQLAAEIGQQRREIGRLEQDEKRLTRLVESLDRLMRRREAKAAQERERLARLERQKAREAARAKPEKSTNKPAVGPDRPATPATEPAKAEPVQPAVTPESTPTPERPTAEPNFAALKGKLKLPLRGEVIGRFGAQRQEGASWKGIFIRASGGQPVKAVASGQVVFADWLRGFGNMLIVDHGGGYMSLYGAAESLLRQVGDKVRAGDEVATSGNSGGGGETGVYFEIRHQSRPVDPMVWAR</sequence>
<keyword evidence="6" id="KW-1185">Reference proteome</keyword>
<accession>A0ABV8MKP4</accession>
<feature type="coiled-coil region" evidence="1">
    <location>
        <begin position="25"/>
        <end position="104"/>
    </location>
</feature>
<feature type="compositionally biased region" description="Basic and acidic residues" evidence="2">
    <location>
        <begin position="254"/>
        <end position="269"/>
    </location>
</feature>
<feature type="chain" id="PRO_5047264008" evidence="3">
    <location>
        <begin position="19"/>
        <end position="440"/>
    </location>
</feature>
<keyword evidence="1" id="KW-0175">Coiled coil</keyword>
<dbReference type="InterPro" id="IPR050570">
    <property type="entry name" value="Cell_wall_metabolism_enzyme"/>
</dbReference>
<feature type="region of interest" description="Disordered" evidence="2">
    <location>
        <begin position="254"/>
        <end position="311"/>
    </location>
</feature>
<dbReference type="PANTHER" id="PTHR21666:SF270">
    <property type="entry name" value="MUREIN HYDROLASE ACTIVATOR ENVC"/>
    <property type="match status" value="1"/>
</dbReference>
<evidence type="ECO:0000259" key="4">
    <source>
        <dbReference type="Pfam" id="PF01551"/>
    </source>
</evidence>
<dbReference type="Gene3D" id="2.70.70.10">
    <property type="entry name" value="Glucose Permease (Domain IIA)"/>
    <property type="match status" value="1"/>
</dbReference>
<organism evidence="5 6">
    <name type="scientific">Chitinimonas lacunae</name>
    <dbReference type="NCBI Taxonomy" id="1963018"/>
    <lineage>
        <taxon>Bacteria</taxon>
        <taxon>Pseudomonadati</taxon>
        <taxon>Pseudomonadota</taxon>
        <taxon>Betaproteobacteria</taxon>
        <taxon>Neisseriales</taxon>
        <taxon>Chitinibacteraceae</taxon>
        <taxon>Chitinimonas</taxon>
    </lineage>
</organism>
<comment type="caution">
    <text evidence="5">The sequence shown here is derived from an EMBL/GenBank/DDBJ whole genome shotgun (WGS) entry which is preliminary data.</text>
</comment>
<dbReference type="PANTHER" id="PTHR21666">
    <property type="entry name" value="PEPTIDASE-RELATED"/>
    <property type="match status" value="1"/>
</dbReference>